<dbReference type="AlphaFoldDB" id="Q01QD5"/>
<proteinExistence type="predicted"/>
<dbReference type="OrthoDB" id="9856538at2"/>
<dbReference type="KEGG" id="sus:Acid_7224"/>
<reference evidence="1" key="1">
    <citation type="submission" date="2006-10" db="EMBL/GenBank/DDBJ databases">
        <title>Complete sequence of Solibacter usitatus Ellin6076.</title>
        <authorList>
            <consortium name="US DOE Joint Genome Institute"/>
            <person name="Copeland A."/>
            <person name="Lucas S."/>
            <person name="Lapidus A."/>
            <person name="Barry K."/>
            <person name="Detter J.C."/>
            <person name="Glavina del Rio T."/>
            <person name="Hammon N."/>
            <person name="Israni S."/>
            <person name="Dalin E."/>
            <person name="Tice H."/>
            <person name="Pitluck S."/>
            <person name="Thompson L.S."/>
            <person name="Brettin T."/>
            <person name="Bruce D."/>
            <person name="Han C."/>
            <person name="Tapia R."/>
            <person name="Gilna P."/>
            <person name="Schmutz J."/>
            <person name="Larimer F."/>
            <person name="Land M."/>
            <person name="Hauser L."/>
            <person name="Kyrpides N."/>
            <person name="Mikhailova N."/>
            <person name="Janssen P.H."/>
            <person name="Kuske C.R."/>
            <person name="Richardson P."/>
        </authorList>
    </citation>
    <scope>NUCLEOTIDE SEQUENCE</scope>
    <source>
        <strain evidence="1">Ellin6076</strain>
    </source>
</reference>
<dbReference type="HOGENOM" id="CLU_1926190_0_0_0"/>
<gene>
    <name evidence="1" type="ordered locus">Acid_7224</name>
</gene>
<dbReference type="STRING" id="234267.Acid_7224"/>
<evidence type="ECO:0000313" key="1">
    <source>
        <dbReference type="EMBL" id="ABJ88135.1"/>
    </source>
</evidence>
<sequence length="131" mass="13994">MALVDLTKQLAKEALLSATQDPKPATPAPPSPENVGAIVMGQVHSMQKALKEDEELVVWFANAIETLRVMEIFLPSPKLAVLSGHDTDHNLTRVIAPVETLQLVAKVKKVAAGSKPVRVGLVMPKAKDSNG</sequence>
<name>Q01QD5_SOLUE</name>
<dbReference type="InParanoid" id="Q01QD5"/>
<organism evidence="1">
    <name type="scientific">Solibacter usitatus (strain Ellin6076)</name>
    <dbReference type="NCBI Taxonomy" id="234267"/>
    <lineage>
        <taxon>Bacteria</taxon>
        <taxon>Pseudomonadati</taxon>
        <taxon>Acidobacteriota</taxon>
        <taxon>Terriglobia</taxon>
        <taxon>Bryobacterales</taxon>
        <taxon>Solibacteraceae</taxon>
        <taxon>Candidatus Solibacter</taxon>
    </lineage>
</organism>
<dbReference type="EMBL" id="CP000473">
    <property type="protein sequence ID" value="ABJ88135.1"/>
    <property type="molecule type" value="Genomic_DNA"/>
</dbReference>
<accession>Q01QD5</accession>
<protein>
    <submittedName>
        <fullName evidence="1">Uncharacterized protein</fullName>
    </submittedName>
</protein>